<dbReference type="AlphaFoldDB" id="A0AAD7XJ67"/>
<feature type="region of interest" description="Disordered" evidence="2">
    <location>
        <begin position="200"/>
        <end position="236"/>
    </location>
</feature>
<gene>
    <name evidence="4" type="ORF">CTAYLR_000622</name>
</gene>
<organism evidence="4 5">
    <name type="scientific">Chrysophaeum taylorii</name>
    <dbReference type="NCBI Taxonomy" id="2483200"/>
    <lineage>
        <taxon>Eukaryota</taxon>
        <taxon>Sar</taxon>
        <taxon>Stramenopiles</taxon>
        <taxon>Ochrophyta</taxon>
        <taxon>Pelagophyceae</taxon>
        <taxon>Pelagomonadales</taxon>
        <taxon>Pelagomonadaceae</taxon>
        <taxon>Chrysophaeum</taxon>
    </lineage>
</organism>
<keyword evidence="3" id="KW-0732">Signal</keyword>
<evidence type="ECO:0000256" key="1">
    <source>
        <dbReference type="SAM" id="Coils"/>
    </source>
</evidence>
<reference evidence="4" key="1">
    <citation type="submission" date="2023-01" db="EMBL/GenBank/DDBJ databases">
        <title>Metagenome sequencing of chrysophaentin producing Chrysophaeum taylorii.</title>
        <authorList>
            <person name="Davison J."/>
            <person name="Bewley C."/>
        </authorList>
    </citation>
    <scope>NUCLEOTIDE SEQUENCE</scope>
    <source>
        <strain evidence="4">NIES-1699</strain>
    </source>
</reference>
<name>A0AAD7XJ67_9STRA</name>
<comment type="caution">
    <text evidence="4">The sequence shown here is derived from an EMBL/GenBank/DDBJ whole genome shotgun (WGS) entry which is preliminary data.</text>
</comment>
<evidence type="ECO:0000313" key="5">
    <source>
        <dbReference type="Proteomes" id="UP001230188"/>
    </source>
</evidence>
<feature type="coiled-coil region" evidence="1">
    <location>
        <begin position="50"/>
        <end position="84"/>
    </location>
</feature>
<dbReference type="EMBL" id="JAQMWT010000524">
    <property type="protein sequence ID" value="KAJ8600316.1"/>
    <property type="molecule type" value="Genomic_DNA"/>
</dbReference>
<evidence type="ECO:0000313" key="4">
    <source>
        <dbReference type="EMBL" id="KAJ8600316.1"/>
    </source>
</evidence>
<proteinExistence type="predicted"/>
<keyword evidence="1" id="KW-0175">Coiled coil</keyword>
<feature type="signal peptide" evidence="3">
    <location>
        <begin position="1"/>
        <end position="22"/>
    </location>
</feature>
<keyword evidence="5" id="KW-1185">Reference proteome</keyword>
<dbReference type="Proteomes" id="UP001230188">
    <property type="component" value="Unassembled WGS sequence"/>
</dbReference>
<feature type="chain" id="PRO_5042251376" evidence="3">
    <location>
        <begin position="23"/>
        <end position="484"/>
    </location>
</feature>
<protein>
    <submittedName>
        <fullName evidence="4">Uncharacterized protein</fullName>
    </submittedName>
</protein>
<evidence type="ECO:0000256" key="3">
    <source>
        <dbReference type="SAM" id="SignalP"/>
    </source>
</evidence>
<evidence type="ECO:0000256" key="2">
    <source>
        <dbReference type="SAM" id="MobiDB-lite"/>
    </source>
</evidence>
<sequence>MRQGFVVLLVLVVFASVGFVQSQVAVTESWLASATRRLLRDEKESGDDAVSRIEAAIAAKSAAIAALESENAALRRRQESLRKSKKKRRFVRFSNRAAGCELSVGNDGRVGCEDPSPRKRIESVFELTPAATATGAVRLRSAASGKFVEMVPPSAEPSWVVRATVPETEAETTRTAFELVDGAYVRNVATGGCVTVMKSERGTVRGHGNKPHNKEPGSPEPYAAFDWGSSSSSSDGIIKNTTTSEKRVVSYGLYGTNPKYTQGAIRNSELVHEVFPGWVARFYVRNDVPENVVATLKANGAEIVEVGAFASGKIAGMFWRFLVADDPAVDRFIVRDSDSRLNPREKAAVDEWIASGKKVHSIRDHPNHDRPLNGGLWGGTKRCVPGIKRKISDFSNRATYGGDLQFLNSVVWPLVKHDHLSHDAYTCLKYPNTRPFPTQRPPNYQHVGQVFNAQDEPRMADINGFIRGRQIPKPCRKHPDWKYG</sequence>
<accession>A0AAD7XJ67</accession>